<dbReference type="Pfam" id="PF03031">
    <property type="entry name" value="NIF"/>
    <property type="match status" value="1"/>
</dbReference>
<feature type="domain" description="FCP1 homology" evidence="2">
    <location>
        <begin position="254"/>
        <end position="409"/>
    </location>
</feature>
<name>A0ABR2HH69_9EUKA</name>
<accession>A0ABR2HH69</accession>
<dbReference type="PROSITE" id="PS50969">
    <property type="entry name" value="FCP1"/>
    <property type="match status" value="1"/>
</dbReference>
<dbReference type="InterPro" id="IPR050365">
    <property type="entry name" value="TIM50"/>
</dbReference>
<dbReference type="SMART" id="SM00577">
    <property type="entry name" value="CPDc"/>
    <property type="match status" value="1"/>
</dbReference>
<evidence type="ECO:0000256" key="1">
    <source>
        <dbReference type="SAM" id="MobiDB-lite"/>
    </source>
</evidence>
<protein>
    <recommendedName>
        <fullName evidence="2">FCP1 homology domain-containing protein</fullName>
    </recommendedName>
</protein>
<evidence type="ECO:0000313" key="3">
    <source>
        <dbReference type="EMBL" id="KAK8847169.1"/>
    </source>
</evidence>
<gene>
    <name evidence="3" type="ORF">M9Y10_019752</name>
</gene>
<feature type="region of interest" description="Disordered" evidence="1">
    <location>
        <begin position="64"/>
        <end position="230"/>
    </location>
</feature>
<dbReference type="InterPro" id="IPR004274">
    <property type="entry name" value="FCP1_dom"/>
</dbReference>
<dbReference type="InterPro" id="IPR023214">
    <property type="entry name" value="HAD_sf"/>
</dbReference>
<organism evidence="3 4">
    <name type="scientific">Tritrichomonas musculus</name>
    <dbReference type="NCBI Taxonomy" id="1915356"/>
    <lineage>
        <taxon>Eukaryota</taxon>
        <taxon>Metamonada</taxon>
        <taxon>Parabasalia</taxon>
        <taxon>Tritrichomonadida</taxon>
        <taxon>Tritrichomonadidae</taxon>
        <taxon>Tritrichomonas</taxon>
    </lineage>
</organism>
<dbReference type="CDD" id="cd07521">
    <property type="entry name" value="HAD_FCP1-like"/>
    <property type="match status" value="1"/>
</dbReference>
<evidence type="ECO:0000259" key="2">
    <source>
        <dbReference type="PROSITE" id="PS50969"/>
    </source>
</evidence>
<feature type="compositionally biased region" description="Polar residues" evidence="1">
    <location>
        <begin position="169"/>
        <end position="178"/>
    </location>
</feature>
<dbReference type="EMBL" id="JAPFFF010000028">
    <property type="protein sequence ID" value="KAK8847169.1"/>
    <property type="molecule type" value="Genomic_DNA"/>
</dbReference>
<proteinExistence type="predicted"/>
<feature type="compositionally biased region" description="Polar residues" evidence="1">
    <location>
        <begin position="73"/>
        <end position="162"/>
    </location>
</feature>
<feature type="compositionally biased region" description="Polar residues" evidence="1">
    <location>
        <begin position="198"/>
        <end position="225"/>
    </location>
</feature>
<reference evidence="3 4" key="1">
    <citation type="submission" date="2024-04" db="EMBL/GenBank/DDBJ databases">
        <title>Tritrichomonas musculus Genome.</title>
        <authorList>
            <person name="Alves-Ferreira E."/>
            <person name="Grigg M."/>
            <person name="Lorenzi H."/>
            <person name="Galac M."/>
        </authorList>
    </citation>
    <scope>NUCLEOTIDE SEQUENCE [LARGE SCALE GENOMIC DNA]</scope>
    <source>
        <strain evidence="3 4">EAF2021</strain>
    </source>
</reference>
<dbReference type="Gene3D" id="3.40.50.1000">
    <property type="entry name" value="HAD superfamily/HAD-like"/>
    <property type="match status" value="1"/>
</dbReference>
<dbReference type="NCBIfam" id="TIGR02251">
    <property type="entry name" value="HIF-SF_euk"/>
    <property type="match status" value="1"/>
</dbReference>
<sequence length="438" mass="50379">MSFRVIEKRDDDSTLAILDNVPLKIMQSEATFNNTSINISWRPNQNQRDIYLTNNEKDKRSLIVKPNQKDTKSNNSPENKTNNINKNTLQSERIVSKPNTLPTNQSPRKANTQQNLIDQIATQTEQKVIKPNKTQNEQKVIKPTATQNEQKVISPTKTQTETTVRKPNISPTNQSPRKQNSTQETSDSSTSQAEKTVVSPNAPQTNQSPRKVKQSNLNKSVSGNAKTKKSNRRLQFYHSKLFKLPKLLPPLLPSQENKITLVLDLDETLVHSVFFYIPRCDFSFMTDPLHLISVCVRPGVKDFILKMGTLYELVLFTVGNNIYATRIIDFIDPQHMIKYRLFRDSCTFSRGNFVKDLSKLGRDLHRVIILDDSPASYMFQPYNALPISSWIGDPNDDELIRVQKFLAENHQVNEVYNILNDYRSKYKPTNHKKIITYR</sequence>
<keyword evidence="4" id="KW-1185">Reference proteome</keyword>
<dbReference type="PANTHER" id="PTHR12210">
    <property type="entry name" value="DULLARD PROTEIN PHOSPHATASE"/>
    <property type="match status" value="1"/>
</dbReference>
<dbReference type="InterPro" id="IPR036412">
    <property type="entry name" value="HAD-like_sf"/>
</dbReference>
<dbReference type="SUPFAM" id="SSF56784">
    <property type="entry name" value="HAD-like"/>
    <property type="match status" value="1"/>
</dbReference>
<dbReference type="InterPro" id="IPR011948">
    <property type="entry name" value="Dullard_phosphatase"/>
</dbReference>
<comment type="caution">
    <text evidence="3">The sequence shown here is derived from an EMBL/GenBank/DDBJ whole genome shotgun (WGS) entry which is preliminary data.</text>
</comment>
<evidence type="ECO:0000313" key="4">
    <source>
        <dbReference type="Proteomes" id="UP001470230"/>
    </source>
</evidence>
<dbReference type="Proteomes" id="UP001470230">
    <property type="component" value="Unassembled WGS sequence"/>
</dbReference>
<feature type="compositionally biased region" description="Low complexity" evidence="1">
    <location>
        <begin position="179"/>
        <end position="192"/>
    </location>
</feature>